<dbReference type="EMBL" id="FOIB01000009">
    <property type="protein sequence ID" value="SEU33721.1"/>
    <property type="molecule type" value="Genomic_DNA"/>
</dbReference>
<sequence length="349" mass="37598">MADAALSLAPFDGTLLEKLLEGAPPAPTPDGEPDARVEAVTEAVAGGEYAQAARSAETLLREGQRDTRLVGIYLFGGFQERGLLAMPGMFHSIHHLLTDSLPAFGPEAKRDIFLESGLRWLLRSINKHLAHHEKKQDATWRRWCEADIRAPLEEALTLGEPILAAIPATLPKNGCEEPFRNLTHWLRRHIEALPPPAPVALVPPPAPEPVAVAAQPVASAQPAPVAVVAQPVVAPTPAPPPVPGVPISPQLALLIRKLEAFTLLLDKGELPKAGVVASDVMATVERFDPRVFLPSLFTSFFAGLSSHAHHLEPFLQEADSLPMRALEQLYRVDLDAFIAQKPPGGGEED</sequence>
<dbReference type="AlphaFoldDB" id="A0A511T870"/>
<evidence type="ECO:0000313" key="1">
    <source>
        <dbReference type="EMBL" id="GEN09702.1"/>
    </source>
</evidence>
<dbReference type="Proteomes" id="UP000183760">
    <property type="component" value="Unassembled WGS sequence"/>
</dbReference>
<proteinExistence type="predicted"/>
<reference evidence="1 4" key="2">
    <citation type="submission" date="2019-07" db="EMBL/GenBank/DDBJ databases">
        <title>Whole genome shotgun sequence of Myxococcus fulvus NBRC 100333.</title>
        <authorList>
            <person name="Hosoyama A."/>
            <person name="Uohara A."/>
            <person name="Ohji S."/>
            <person name="Ichikawa N."/>
        </authorList>
    </citation>
    <scope>NUCLEOTIDE SEQUENCE [LARGE SCALE GENOMIC DNA]</scope>
    <source>
        <strain evidence="1 4">NBRC 100333</strain>
    </source>
</reference>
<evidence type="ECO:0008006" key="5">
    <source>
        <dbReference type="Google" id="ProtNLM"/>
    </source>
</evidence>
<dbReference type="EMBL" id="BJXR01000035">
    <property type="protein sequence ID" value="GEN09702.1"/>
    <property type="molecule type" value="Genomic_DNA"/>
</dbReference>
<dbReference type="Proteomes" id="UP000321514">
    <property type="component" value="Unassembled WGS sequence"/>
</dbReference>
<dbReference type="OrthoDB" id="5497953at2"/>
<dbReference type="NCBIfam" id="NF041244">
    <property type="entry name" value="IglI_fam"/>
    <property type="match status" value="1"/>
</dbReference>
<accession>A0A511T870</accession>
<gene>
    <name evidence="1" type="ORF">MFU01_47390</name>
    <name evidence="2" type="ORF">SAMN05443572_109353</name>
</gene>
<evidence type="ECO:0000313" key="2">
    <source>
        <dbReference type="EMBL" id="SEU33721.1"/>
    </source>
</evidence>
<name>A0A511T870_MYXFU</name>
<protein>
    <recommendedName>
        <fullName evidence="5">ImpA N-terminal domain-containing protein</fullName>
    </recommendedName>
</protein>
<comment type="caution">
    <text evidence="1">The sequence shown here is derived from an EMBL/GenBank/DDBJ whole genome shotgun (WGS) entry which is preliminary data.</text>
</comment>
<evidence type="ECO:0000313" key="4">
    <source>
        <dbReference type="Proteomes" id="UP000321514"/>
    </source>
</evidence>
<reference evidence="2 3" key="1">
    <citation type="submission" date="2016-10" db="EMBL/GenBank/DDBJ databases">
        <authorList>
            <person name="Varghese N."/>
            <person name="Submissions S."/>
        </authorList>
    </citation>
    <scope>NUCLEOTIDE SEQUENCE [LARGE SCALE GENOMIC DNA]</scope>
    <source>
        <strain evidence="2 3">DSM 16525</strain>
    </source>
</reference>
<organism evidence="1 4">
    <name type="scientific">Myxococcus fulvus</name>
    <dbReference type="NCBI Taxonomy" id="33"/>
    <lineage>
        <taxon>Bacteria</taxon>
        <taxon>Pseudomonadati</taxon>
        <taxon>Myxococcota</taxon>
        <taxon>Myxococcia</taxon>
        <taxon>Myxococcales</taxon>
        <taxon>Cystobacterineae</taxon>
        <taxon>Myxococcaceae</taxon>
        <taxon>Myxococcus</taxon>
    </lineage>
</organism>
<evidence type="ECO:0000313" key="3">
    <source>
        <dbReference type="Proteomes" id="UP000183760"/>
    </source>
</evidence>
<dbReference type="RefSeq" id="WP_074957607.1">
    <property type="nucleotide sequence ID" value="NZ_BJXR01000035.1"/>
</dbReference>
<keyword evidence="3" id="KW-1185">Reference proteome</keyword>